<accession>A0A7W6ZV64</accession>
<evidence type="ECO:0000256" key="1">
    <source>
        <dbReference type="SAM" id="MobiDB-lite"/>
    </source>
</evidence>
<name>A0A7W6ZV64_9HYPH</name>
<organism evidence="4 5">
    <name type="scientific">Rhizobium leucaenae</name>
    <dbReference type="NCBI Taxonomy" id="29450"/>
    <lineage>
        <taxon>Bacteria</taxon>
        <taxon>Pseudomonadati</taxon>
        <taxon>Pseudomonadota</taxon>
        <taxon>Alphaproteobacteria</taxon>
        <taxon>Hyphomicrobiales</taxon>
        <taxon>Rhizobiaceae</taxon>
        <taxon>Rhizobium/Agrobacterium group</taxon>
        <taxon>Rhizobium</taxon>
    </lineage>
</organism>
<dbReference type="Pfam" id="PF13400">
    <property type="entry name" value="Tad"/>
    <property type="match status" value="1"/>
</dbReference>
<reference evidence="4 5" key="1">
    <citation type="submission" date="2020-08" db="EMBL/GenBank/DDBJ databases">
        <title>Genomic Encyclopedia of Type Strains, Phase IV (KMG-V): Genome sequencing to study the core and pangenomes of soil and plant-associated prokaryotes.</title>
        <authorList>
            <person name="Whitman W."/>
        </authorList>
    </citation>
    <scope>NUCLEOTIDE SEQUENCE [LARGE SCALE GENOMIC DNA]</scope>
    <source>
        <strain evidence="4 5">SEMIA 492</strain>
    </source>
</reference>
<keyword evidence="5" id="KW-1185">Reference proteome</keyword>
<keyword evidence="2" id="KW-1133">Transmembrane helix</keyword>
<dbReference type="RefSeq" id="WP_245276543.1">
    <property type="nucleotide sequence ID" value="NZ_JACIIG010000008.1"/>
</dbReference>
<gene>
    <name evidence="4" type="ORF">GGE60_003488</name>
</gene>
<evidence type="ECO:0000313" key="4">
    <source>
        <dbReference type="EMBL" id="MBB4569364.1"/>
    </source>
</evidence>
<evidence type="ECO:0000313" key="5">
    <source>
        <dbReference type="Proteomes" id="UP000543836"/>
    </source>
</evidence>
<feature type="region of interest" description="Disordered" evidence="1">
    <location>
        <begin position="249"/>
        <end position="271"/>
    </location>
</feature>
<feature type="domain" description="Putative Flp pilus-assembly TadG-like N-terminal" evidence="3">
    <location>
        <begin position="21"/>
        <end position="66"/>
    </location>
</feature>
<evidence type="ECO:0000259" key="3">
    <source>
        <dbReference type="Pfam" id="PF13400"/>
    </source>
</evidence>
<keyword evidence="2" id="KW-0812">Transmembrane</keyword>
<comment type="caution">
    <text evidence="4">The sequence shown here is derived from an EMBL/GenBank/DDBJ whole genome shotgun (WGS) entry which is preliminary data.</text>
</comment>
<dbReference type="AlphaFoldDB" id="A0A7W6ZV64"/>
<feature type="transmembrane region" description="Helical" evidence="2">
    <location>
        <begin position="21"/>
        <end position="46"/>
    </location>
</feature>
<sequence>MKRSIKVVLGYFCSLGGDRKGSIAIMTAICLPVVLGFAALSIEYGYGLLVRDQNQRTADLASYAGALAYSDTNSEDQMKDAALRVAELNGIDSANVTVSLTSSPKDARAQAVHVNVTTTDTLFLAPILGVSSKLDIATEAYSSLGTAESGCIIALDKSASGVALSGGVQVNASNCDVASNSNLVAPCGTKITAKSATYDEGSSQPCPWTANIVQPDGNSAPVTKQYTSDPLEGNDGVSELTDRFDTIRGASWPGKATAGNGQDIEFGGNSSPRDTAAAIEAVGCTYDPANYNQYWTTKWDISCSGSKISIGSLLVHGNLQVNFNTSGNKNTSYNFSGSVQNDFGTKLIFGNGTFNVARGVYGADLTFGAGTFHFGMGDQNCGDARYSLCSSGKLTIDGPSTFILDAGFYTGDGATLKLGAGATNSYTIGKSSGSNGIGLGGGSVTFMADANAGTGSFRVNGGINGGGGGSCITIPASAQHDISGSVNLAGGAKLGAGIYTVDGYFSVNTGGASCGNSVAVSGTDITIVISGTATPSDWECNGKAFCLTGGNAVTLTAPQSGSNANLAVIGPQSSSNTKGAEITSGGVGKISGAFYFPNGMIDFGGGGSLGNVPGGCLQLIGASISLSGGSQAMSECALSSGNGKVALIQ</sequence>
<dbReference type="Proteomes" id="UP000543836">
    <property type="component" value="Unassembled WGS sequence"/>
</dbReference>
<keyword evidence="2" id="KW-0472">Membrane</keyword>
<proteinExistence type="predicted"/>
<protein>
    <recommendedName>
        <fullName evidence="3">Putative Flp pilus-assembly TadG-like N-terminal domain-containing protein</fullName>
    </recommendedName>
</protein>
<evidence type="ECO:0000256" key="2">
    <source>
        <dbReference type="SAM" id="Phobius"/>
    </source>
</evidence>
<dbReference type="InterPro" id="IPR028087">
    <property type="entry name" value="Tad_N"/>
</dbReference>
<dbReference type="EMBL" id="JACIIG010000008">
    <property type="protein sequence ID" value="MBB4569364.1"/>
    <property type="molecule type" value="Genomic_DNA"/>
</dbReference>